<sequence length="142" mass="16416">MLISKIKQNNRSLLGEIQRWGCYFLCLYYYTSVFKNIEFNAFGINVAYHRFLGLGYIKSNCFIKNPCMILNYYGIRTSVRYKSFGCFAAANEFEISEVKISGVNGTHCIATKEKEILYDSPLDLKLNGKIFKVASKRIFKLK</sequence>
<proteinExistence type="predicted"/>
<dbReference type="RefSeq" id="WP_123772018.1">
    <property type="nucleotide sequence ID" value="NZ_CP028875.1"/>
</dbReference>
<evidence type="ECO:0008006" key="5">
    <source>
        <dbReference type="Google" id="ProtNLM"/>
    </source>
</evidence>
<dbReference type="Proteomes" id="UP000274630">
    <property type="component" value="Plasmid lp28-4_cp32-1"/>
</dbReference>
<accession>A0A7M4BKX6</accession>
<organism evidence="1">
    <name type="scientific">Borrelia garinii subsp. bavariensis (strain ATCC BAA-2496 / DSM 23469 / PBi)</name>
    <name type="common">Borreliella bavariensis</name>
    <dbReference type="NCBI Taxonomy" id="290434"/>
    <lineage>
        <taxon>Bacteria</taxon>
        <taxon>Pseudomonadati</taxon>
        <taxon>Spirochaetota</taxon>
        <taxon>Spirochaetia</taxon>
        <taxon>Spirochaetales</taxon>
        <taxon>Borreliaceae</taxon>
        <taxon>Borreliella</taxon>
    </lineage>
</organism>
<dbReference type="AlphaFoldDB" id="A0A7M4BKX6"/>
<evidence type="ECO:0000313" key="4">
    <source>
        <dbReference type="Proteomes" id="UP000274630"/>
    </source>
</evidence>
<dbReference type="InterPro" id="IPR004884">
    <property type="entry name" value="DUF261"/>
</dbReference>
<geneLocation type="plasmid" evidence="3">
    <name>15</name>
</geneLocation>
<dbReference type="EMBL" id="CP028875">
    <property type="protein sequence ID" value="AZA27244.1"/>
    <property type="molecule type" value="Genomic_DNA"/>
</dbReference>
<reference evidence="4" key="4">
    <citation type="submission" date="2018-04" db="EMBL/GenBank/DDBJ databases">
        <title>Whole Genome Assembly of Borrelia bavariensis PBi.</title>
        <authorList>
            <person name="Margos G."/>
        </authorList>
    </citation>
    <scope>NUCLEOTIDE SEQUENCE [LARGE SCALE GENOMIC DNA]</scope>
    <source>
        <strain evidence="4">PBi</strain>
        <plasmid evidence="4">lp28-4_cp32-1</plasmid>
    </source>
</reference>
<evidence type="ECO:0000313" key="1">
    <source>
        <dbReference type="EMBL" id="AAU86079.1"/>
    </source>
</evidence>
<geneLocation type="plasmid" evidence="2 4">
    <name>lp28-4_cp32-1</name>
</geneLocation>
<reference evidence="1" key="1">
    <citation type="journal article" date="2004" name="Nucleic Acids Res.">
        <title>Comparative analysis of the Borrelia garinii genome.</title>
        <authorList>
            <person name="Glockner G."/>
            <person name="Lehmann R."/>
            <person name="Romualdi A."/>
            <person name="Pradella S."/>
            <person name="Schulte-Spechtel U."/>
            <person name="Schilhabel M."/>
            <person name="Wilske B."/>
            <person name="Suhnel J."/>
            <person name="Platzer M."/>
        </authorList>
    </citation>
    <scope>NUCLEOTIDE SEQUENCE [LARGE SCALE GENOMIC DNA]</scope>
    <source>
        <strain>ATCC BAA-2496 / DSM 23469 / PBi</strain>
        <strain evidence="1">PBi</strain>
        <plasmid>15</plasmid>
    </source>
</reference>
<dbReference type="EMBL" id="AY722929">
    <property type="protein sequence ID" value="AAU86079.1"/>
    <property type="molecule type" value="Genomic_DNA"/>
</dbReference>
<gene>
    <name evidence="1" type="ordered locus">BGP228</name>
    <name evidence="2" type="ORF">DB299_05095</name>
</gene>
<keyword evidence="4" id="KW-1185">Reference proteome</keyword>
<name>A0A7M4BKX6_BORGP</name>
<protein>
    <recommendedName>
        <fullName evidence="5">BppB</fullName>
    </recommendedName>
</protein>
<reference evidence="1" key="2">
    <citation type="submission" date="2004-09" db="EMBL/GenBank/DDBJ databases">
        <authorList>
            <person name="Gloeckner G."/>
            <person name="Schilhabel M."/>
            <person name="Lehmann R."/>
            <person name="Platzer M."/>
        </authorList>
    </citation>
    <scope>NUCLEOTIDE SEQUENCE</scope>
    <source>
        <strain evidence="1">PBi</strain>
    </source>
</reference>
<dbReference type="Pfam" id="PF03196">
    <property type="entry name" value="DUF261"/>
    <property type="match status" value="1"/>
</dbReference>
<evidence type="ECO:0000313" key="2">
    <source>
        <dbReference type="EMBL" id="AZA27244.1"/>
    </source>
</evidence>
<reference evidence="2" key="3">
    <citation type="journal article" date="2018" name="PLoS ONE">
        <title>The genus Borrelia reloaded.</title>
        <authorList>
            <person name="Margos G."/>
            <person name="Gofton A."/>
            <person name="Wibberg D."/>
            <person name="Dangel A."/>
            <person name="Marosevic D."/>
            <person name="Loh S.M."/>
            <person name="Oskam C."/>
            <person name="Fingerle V."/>
        </authorList>
    </citation>
    <scope>NUCLEOTIDE SEQUENCE</scope>
    <source>
        <strain evidence="2">PBi</strain>
    </source>
</reference>
<keyword evidence="2" id="KW-0614">Plasmid</keyword>
<evidence type="ECO:0000313" key="3">
    <source>
        <dbReference type="Proteomes" id="UP000002276"/>
    </source>
</evidence>